<reference evidence="2" key="1">
    <citation type="submission" date="2016-11" db="UniProtKB">
        <authorList>
            <consortium name="WormBaseParasite"/>
        </authorList>
    </citation>
    <scope>IDENTIFICATION</scope>
    <source>
        <strain evidence="2">KR3021</strain>
    </source>
</reference>
<proteinExistence type="predicted"/>
<sequence>MRCNLIHILADATNISESLLSGKNTTDHHHEPHGIQVASFRWEVVKAPLVLTIFIVAIGVFKLVYHQFGILKDWVPESCCLILLGVVLGAFFVGDNASVRFLNFDADCFFFILLPPIIFEAALSLKDNAFIDNIGTIMLYAFLGTIFNIIIISGGLISLNFMNMLDGFHISPLDALLFGSLISAVDPVAVLSVLKDVGVNKMLYFMVFGESLFNDAVTVVCYNLVIQFKESPQVTLHDIWMGFASFICVAIGGAIIGLLCGILSSFISKYTTTVRVVEPVIVFGLAYLSYMTAELFHWSGIIAIIVCGLFQAHYTVHNLSKKSTVTINTFAHVMSAVSESLIFIILGVMIMNGSNWIFVDFHFAFSAYSLILCIVGRFVVTFLLTSMVNYFTGGFRYISFQETITISYGGLRGAVSFSLAFMLNDNVSSKGVILSATYVVILFTVFFQGSTIKLLVQWLNIKLAKKEDNFRMFIEFNKSVVDRFSEGIEEICGKRNSNLIQMFRGLSKKYLRPKLQRDYFKTKNAKMVSLNNEHNVRYSMMTKNDSHPSLSRNSTFNGANPRSQMSRDSIVEHDALLSTAPNDDQIIKIYNKKNILQHSDTLPESDALNNNLLIRRFIAENTAESYFYLDKNMVQEDEMEERHRKISEYTMRVNDLKNNHNGHKTKKIFGIGKSKKRNSIKNGLIVSSLGTFAISANNQTLSAENSSKSLSNLEHAEEGTLPPMSSEELHSPGHAMRHLTTIESMDDEDEKLCNIEKEPEPIITDEFIDENAELIITNELTDEDQIEKTFVIGDNPNVLEQ</sequence>
<organism evidence="1 2">
    <name type="scientific">Rhabditophanes sp. KR3021</name>
    <dbReference type="NCBI Taxonomy" id="114890"/>
    <lineage>
        <taxon>Eukaryota</taxon>
        <taxon>Metazoa</taxon>
        <taxon>Ecdysozoa</taxon>
        <taxon>Nematoda</taxon>
        <taxon>Chromadorea</taxon>
        <taxon>Rhabditida</taxon>
        <taxon>Tylenchina</taxon>
        <taxon>Panagrolaimomorpha</taxon>
        <taxon>Strongyloidoidea</taxon>
        <taxon>Alloionematidae</taxon>
        <taxon>Rhabditophanes</taxon>
    </lineage>
</organism>
<dbReference type="WBParaSite" id="RSKR_0001153400.1">
    <property type="protein sequence ID" value="RSKR_0001153400.1"/>
    <property type="gene ID" value="RSKR_0001153400"/>
</dbReference>
<accession>A0AC35UHL7</accession>
<dbReference type="Proteomes" id="UP000095286">
    <property type="component" value="Unplaced"/>
</dbReference>
<evidence type="ECO:0000313" key="1">
    <source>
        <dbReference type="Proteomes" id="UP000095286"/>
    </source>
</evidence>
<protein>
    <submittedName>
        <fullName evidence="2">Sodium/hydrogen exchanger</fullName>
    </submittedName>
</protein>
<evidence type="ECO:0000313" key="2">
    <source>
        <dbReference type="WBParaSite" id="RSKR_0001153400.1"/>
    </source>
</evidence>
<name>A0AC35UHL7_9BILA</name>